<dbReference type="Pfam" id="PF02308">
    <property type="entry name" value="MgtC"/>
    <property type="match status" value="1"/>
</dbReference>
<keyword evidence="5" id="KW-1185">Reference proteome</keyword>
<evidence type="ECO:0000313" key="4">
    <source>
        <dbReference type="EMBL" id="SNZ09018.1"/>
    </source>
</evidence>
<evidence type="ECO:0000313" key="5">
    <source>
        <dbReference type="Proteomes" id="UP000219036"/>
    </source>
</evidence>
<protein>
    <submittedName>
        <fullName evidence="4">Uncharacterized membrane protein, DUF4010 family</fullName>
    </submittedName>
</protein>
<feature type="transmembrane region" description="Helical" evidence="1">
    <location>
        <begin position="337"/>
        <end position="357"/>
    </location>
</feature>
<feature type="transmembrane region" description="Helical" evidence="1">
    <location>
        <begin position="369"/>
        <end position="390"/>
    </location>
</feature>
<feature type="transmembrane region" description="Helical" evidence="1">
    <location>
        <begin position="91"/>
        <end position="109"/>
    </location>
</feature>
<feature type="transmembrane region" description="Helical" evidence="1">
    <location>
        <begin position="265"/>
        <end position="286"/>
    </location>
</feature>
<dbReference type="PANTHER" id="PTHR39084">
    <property type="entry name" value="MEMBRANE PROTEIN-RELATED"/>
    <property type="match status" value="1"/>
</dbReference>
<feature type="transmembrane region" description="Helical" evidence="1">
    <location>
        <begin position="306"/>
        <end position="325"/>
    </location>
</feature>
<dbReference type="OrthoDB" id="9813718at2"/>
<feature type="transmembrane region" description="Helical" evidence="1">
    <location>
        <begin position="40"/>
        <end position="59"/>
    </location>
</feature>
<gene>
    <name evidence="4" type="ORF">SAMN06265182_1453</name>
</gene>
<accession>A0A285NIC3</accession>
<reference evidence="5" key="1">
    <citation type="submission" date="2017-09" db="EMBL/GenBank/DDBJ databases">
        <authorList>
            <person name="Varghese N."/>
            <person name="Submissions S."/>
        </authorList>
    </citation>
    <scope>NUCLEOTIDE SEQUENCE [LARGE SCALE GENOMIC DNA]</scope>
    <source>
        <strain evidence="5">DSM 15103</strain>
    </source>
</reference>
<organism evidence="4 5">
    <name type="scientific">Persephonella hydrogeniphila</name>
    <dbReference type="NCBI Taxonomy" id="198703"/>
    <lineage>
        <taxon>Bacteria</taxon>
        <taxon>Pseudomonadati</taxon>
        <taxon>Aquificota</taxon>
        <taxon>Aquificia</taxon>
        <taxon>Aquificales</taxon>
        <taxon>Hydrogenothermaceae</taxon>
        <taxon>Persephonella</taxon>
    </lineage>
</organism>
<evidence type="ECO:0000259" key="2">
    <source>
        <dbReference type="Pfam" id="PF02308"/>
    </source>
</evidence>
<dbReference type="PANTHER" id="PTHR39084:SF1">
    <property type="entry name" value="DUF4010 DOMAIN-CONTAINING PROTEIN"/>
    <property type="match status" value="1"/>
</dbReference>
<proteinExistence type="predicted"/>
<keyword evidence="1" id="KW-1133">Transmembrane helix</keyword>
<feature type="transmembrane region" description="Helical" evidence="1">
    <location>
        <begin position="233"/>
        <end position="253"/>
    </location>
</feature>
<feature type="transmembrane region" description="Helical" evidence="1">
    <location>
        <begin position="402"/>
        <end position="419"/>
    </location>
</feature>
<dbReference type="EMBL" id="OBEI01000006">
    <property type="protein sequence ID" value="SNZ09018.1"/>
    <property type="molecule type" value="Genomic_DNA"/>
</dbReference>
<feature type="transmembrane region" description="Helical" evidence="1">
    <location>
        <begin position="12"/>
        <end position="28"/>
    </location>
</feature>
<dbReference type="Pfam" id="PF13194">
    <property type="entry name" value="DUF4010"/>
    <property type="match status" value="1"/>
</dbReference>
<feature type="transmembrane region" description="Helical" evidence="1">
    <location>
        <begin position="65"/>
        <end position="84"/>
    </location>
</feature>
<keyword evidence="1" id="KW-0812">Transmembrane</keyword>
<feature type="domain" description="MgtC/SapB/SrpB/YhiD N-terminal" evidence="2">
    <location>
        <begin position="18"/>
        <end position="135"/>
    </location>
</feature>
<feature type="transmembrane region" description="Helical" evidence="1">
    <location>
        <begin position="115"/>
        <end position="133"/>
    </location>
</feature>
<dbReference type="AlphaFoldDB" id="A0A285NIC3"/>
<feature type="domain" description="DUF4010" evidence="3">
    <location>
        <begin position="183"/>
        <end position="394"/>
    </location>
</feature>
<dbReference type="InterPro" id="IPR049177">
    <property type="entry name" value="MgtC_SapB_SrpB_YhiD_N"/>
</dbReference>
<name>A0A285NIC3_9AQUI</name>
<keyword evidence="1" id="KW-0472">Membrane</keyword>
<evidence type="ECO:0000256" key="1">
    <source>
        <dbReference type="SAM" id="Phobius"/>
    </source>
</evidence>
<feature type="transmembrane region" description="Helical" evidence="1">
    <location>
        <begin position="145"/>
        <end position="162"/>
    </location>
</feature>
<dbReference type="InterPro" id="IPR025105">
    <property type="entry name" value="DUF4010"/>
</dbReference>
<feature type="transmembrane region" description="Helical" evidence="1">
    <location>
        <begin position="178"/>
        <end position="196"/>
    </location>
</feature>
<dbReference type="Proteomes" id="UP000219036">
    <property type="component" value="Unassembled WGS sequence"/>
</dbReference>
<sequence>MEFKLSPETYVLLFKTVFAITAGLLIGLEREHRKKAELFAGIRTFPLISLLGMLSGLIFDKYWDGILYFTFGAVVLLAVINYYLEYEKDIGSTTEIATFIAFIIGILIYYEHYYIAAFLSVATTGLLALKRTLESFAKNISEEDLFAILKFALVTVVIYPLLPDKNYGPFDAINPKNIWEMVVLVSIIDFTAYIILRLKGTKTLWLTGIVGGMISSTAVSYELSKLSKRFKAVTYSALFGIVLAWLVMNFRVLFLSGAINPQVMVSLLIPMLILSVLYIVMMGYIYKKNKQAISQSSQQEIPFSNPFQISSALQFGIIYGAVIFATKALQHFYGTKGVYIASFLSGIIDVDAITLSLSNLAKTGNIETIIAAKAIIIAVVSNSIFKYLYIAIFGNSELIKNMTAFAVVTVIFGLVFLLVF</sequence>
<dbReference type="RefSeq" id="WP_097000619.1">
    <property type="nucleotide sequence ID" value="NZ_OBEI01000006.1"/>
</dbReference>
<evidence type="ECO:0000259" key="3">
    <source>
        <dbReference type="Pfam" id="PF13194"/>
    </source>
</evidence>